<name>A3U2Y8_PSEBH</name>
<accession>A3U2Y8</accession>
<dbReference type="STRING" id="252305.OB2597_01477"/>
<evidence type="ECO:0000313" key="3">
    <source>
        <dbReference type="Proteomes" id="UP000004318"/>
    </source>
</evidence>
<dbReference type="OrthoDB" id="7376380at2"/>
<dbReference type="Proteomes" id="UP000004318">
    <property type="component" value="Unassembled WGS sequence"/>
</dbReference>
<feature type="domain" description="UreE urease accessory N-terminal" evidence="1">
    <location>
        <begin position="15"/>
        <end position="77"/>
    </location>
</feature>
<dbReference type="RefSeq" id="WP_009804499.1">
    <property type="nucleotide sequence ID" value="NZ_CH724131.1"/>
</dbReference>
<dbReference type="SMART" id="SM00988">
    <property type="entry name" value="UreE_N"/>
    <property type="match status" value="1"/>
</dbReference>
<organism evidence="2 3">
    <name type="scientific">Pseudooceanicola batsensis (strain ATCC BAA-863 / DSM 15984 / KCTC 12145 / HTCC2597)</name>
    <name type="common">Oceanicola batsensis</name>
    <dbReference type="NCBI Taxonomy" id="252305"/>
    <lineage>
        <taxon>Bacteria</taxon>
        <taxon>Pseudomonadati</taxon>
        <taxon>Pseudomonadota</taxon>
        <taxon>Alphaproteobacteria</taxon>
        <taxon>Rhodobacterales</taxon>
        <taxon>Paracoccaceae</taxon>
        <taxon>Pseudooceanicola</taxon>
    </lineage>
</organism>
<proteinExistence type="predicted"/>
<sequence length="152" mass="17014">MQIYSDILGPVADFHDALHRLEHAHAVDVLRLPRADLARRRLRTRSEGGAEVALALPRDKHLYDGAVLAISEEAALVVRVESETWIRLATRDQATALRLGYFCGNLHWRVRFDGDVLLIAVDTEERLYHERLAPMIDAGEVILLPSGTEVSA</sequence>
<dbReference type="Gene3D" id="2.60.260.20">
    <property type="entry name" value="Urease metallochaperone UreE, N-terminal domain"/>
    <property type="match status" value="1"/>
</dbReference>
<gene>
    <name evidence="2" type="ORF">OB2597_01477</name>
</gene>
<dbReference type="InterPro" id="IPR004029">
    <property type="entry name" value="UreE_N"/>
</dbReference>
<dbReference type="SUPFAM" id="SSF69287">
    <property type="entry name" value="Urease metallochaperone UreE, N-terminal domain"/>
    <property type="match status" value="1"/>
</dbReference>
<dbReference type="AlphaFoldDB" id="A3U2Y8"/>
<protein>
    <submittedName>
        <fullName evidence="2">UreE urease accessory, N-terminal</fullName>
    </submittedName>
</protein>
<evidence type="ECO:0000313" key="2">
    <source>
        <dbReference type="EMBL" id="EAQ01518.1"/>
    </source>
</evidence>
<evidence type="ECO:0000259" key="1">
    <source>
        <dbReference type="SMART" id="SM00988"/>
    </source>
</evidence>
<dbReference type="InterPro" id="IPR036118">
    <property type="entry name" value="UreE_N_sf"/>
</dbReference>
<comment type="caution">
    <text evidence="2">The sequence shown here is derived from an EMBL/GenBank/DDBJ whole genome shotgun (WGS) entry which is preliminary data.</text>
</comment>
<dbReference type="EMBL" id="AAMO01000013">
    <property type="protein sequence ID" value="EAQ01518.1"/>
    <property type="molecule type" value="Genomic_DNA"/>
</dbReference>
<reference evidence="2 3" key="1">
    <citation type="journal article" date="2010" name="J. Bacteriol.">
        <title>Genome sequences of Oceanicola granulosus HTCC2516(T) and Oceanicola batsensis HTCC2597(TDelta).</title>
        <authorList>
            <person name="Thrash J.C."/>
            <person name="Cho J.C."/>
            <person name="Vergin K.L."/>
            <person name="Giovannoni S.J."/>
        </authorList>
    </citation>
    <scope>NUCLEOTIDE SEQUENCE [LARGE SCALE GENOMIC DNA]</scope>
    <source>
        <strain evidence="3">ATCC BAA-863 / DSM 15984 / KCTC 12145 / HTCC2597</strain>
    </source>
</reference>
<dbReference type="HOGENOM" id="CLU_127517_0_0_5"/>
<dbReference type="Pfam" id="PF02814">
    <property type="entry name" value="UreE_N"/>
    <property type="match status" value="1"/>
</dbReference>
<keyword evidence="3" id="KW-1185">Reference proteome</keyword>
<dbReference type="eggNOG" id="COG2371">
    <property type="taxonomic scope" value="Bacteria"/>
</dbReference>